<name>A0A940WW92_9BACI</name>
<evidence type="ECO:0000256" key="1">
    <source>
        <dbReference type="SAM" id="Phobius"/>
    </source>
</evidence>
<protein>
    <submittedName>
        <fullName evidence="2">Uncharacterized protein</fullName>
    </submittedName>
</protein>
<keyword evidence="3" id="KW-1185">Reference proteome</keyword>
<proteinExistence type="predicted"/>
<comment type="caution">
    <text evidence="2">The sequence shown here is derived from an EMBL/GenBank/DDBJ whole genome shotgun (WGS) entry which is preliminary data.</text>
</comment>
<dbReference type="EMBL" id="JAGKSQ010000004">
    <property type="protein sequence ID" value="MBP3951752.1"/>
    <property type="molecule type" value="Genomic_DNA"/>
</dbReference>
<sequence>MKQARMVKKGALYFVFVYGICFFGFPFGLFMALEDWGNTVEFISRILAAMLIGGTIFGSLMYISLNKGVRK</sequence>
<evidence type="ECO:0000313" key="2">
    <source>
        <dbReference type="EMBL" id="MBP3951752.1"/>
    </source>
</evidence>
<keyword evidence="1" id="KW-0472">Membrane</keyword>
<organism evidence="2 3">
    <name type="scientific">Halalkalibacter suaedae</name>
    <dbReference type="NCBI Taxonomy" id="2822140"/>
    <lineage>
        <taxon>Bacteria</taxon>
        <taxon>Bacillati</taxon>
        <taxon>Bacillota</taxon>
        <taxon>Bacilli</taxon>
        <taxon>Bacillales</taxon>
        <taxon>Bacillaceae</taxon>
        <taxon>Halalkalibacter</taxon>
    </lineage>
</organism>
<keyword evidence="1" id="KW-1133">Transmembrane helix</keyword>
<gene>
    <name evidence="2" type="ORF">J7W16_11460</name>
</gene>
<dbReference type="Proteomes" id="UP000678228">
    <property type="component" value="Unassembled WGS sequence"/>
</dbReference>
<evidence type="ECO:0000313" key="3">
    <source>
        <dbReference type="Proteomes" id="UP000678228"/>
    </source>
</evidence>
<dbReference type="AlphaFoldDB" id="A0A940WW92"/>
<reference evidence="2" key="1">
    <citation type="submission" date="2021-03" db="EMBL/GenBank/DDBJ databases">
        <title>Bacillus suaedae sp. nov., isolated from Suaeda aralocaspica.</title>
        <authorList>
            <person name="Lei R.F.R."/>
        </authorList>
    </citation>
    <scope>NUCLEOTIDE SEQUENCE</scope>
    <source>
        <strain evidence="2">YZJH907-2</strain>
    </source>
</reference>
<feature type="transmembrane region" description="Helical" evidence="1">
    <location>
        <begin position="12"/>
        <end position="33"/>
    </location>
</feature>
<dbReference type="RefSeq" id="WP_210597443.1">
    <property type="nucleotide sequence ID" value="NZ_JAGKSQ010000004.1"/>
</dbReference>
<keyword evidence="1" id="KW-0812">Transmembrane</keyword>
<feature type="transmembrane region" description="Helical" evidence="1">
    <location>
        <begin position="45"/>
        <end position="65"/>
    </location>
</feature>
<accession>A0A940WW92</accession>